<evidence type="ECO:0000313" key="2">
    <source>
        <dbReference type="Proteomes" id="UP001211688"/>
    </source>
</evidence>
<dbReference type="GeneID" id="79412920"/>
<keyword evidence="2" id="KW-1185">Reference proteome</keyword>
<proteinExistence type="predicted"/>
<accession>A0AAF0AGR2</accession>
<dbReference type="KEGG" id="vg:79412920"/>
<organism evidence="1 2">
    <name type="scientific">Pseudomonas phage MiCath</name>
    <dbReference type="NCBI Taxonomy" id="3003729"/>
    <lineage>
        <taxon>Viruses</taxon>
        <taxon>Duplodnaviria</taxon>
        <taxon>Heunggongvirae</taxon>
        <taxon>Uroviricota</taxon>
        <taxon>Caudoviricetes</taxon>
        <taxon>Queuovirinae</taxon>
        <taxon>Micathvirus</taxon>
        <taxon>Micathvirus micath</taxon>
    </lineage>
</organism>
<sequence>MSLRKQSQRHNVSPEYCSNLPGVIAWQFPKMVSY</sequence>
<dbReference type="RefSeq" id="YP_010719780.1">
    <property type="nucleotide sequence ID" value="NC_072502.1"/>
</dbReference>
<evidence type="ECO:0000313" key="1">
    <source>
        <dbReference type="EMBL" id="WAX22363.1"/>
    </source>
</evidence>
<name>A0AAF0AGR2_9CAUD</name>
<reference evidence="1" key="1">
    <citation type="submission" date="2022-11" db="EMBL/GenBank/DDBJ databases">
        <authorList>
            <person name="Jaryenneh J.D."/>
            <person name="Schoeniger J.S."/>
            <person name="Mageeney C.M."/>
        </authorList>
    </citation>
    <scope>NUCLEOTIDE SEQUENCE</scope>
</reference>
<dbReference type="Proteomes" id="UP001211688">
    <property type="component" value="Segment"/>
</dbReference>
<dbReference type="EMBL" id="OP882271">
    <property type="protein sequence ID" value="WAX22363.1"/>
    <property type="molecule type" value="Genomic_DNA"/>
</dbReference>
<protein>
    <submittedName>
        <fullName evidence="1">Uncharacterized protein</fullName>
    </submittedName>
</protein>